<sequence length="320" mass="34389">MKRPGGFTPPQRPDEEKTPAEDEPAPVSFLGRFRGRDAEPADADGAVAESAHDNAAGTDAVDAGTRGTWSLRKAVRERKRVERSEVRRFTARQRRRRRNTWISLCAILVVAIGAVATAYSPVMAVRTITVEGATLVNSDGIVTDLQSQIGTPLPLVDQRAIKASLVKYPLIQSYTVEAVPPSTLIVRLVEREPLGLVDSGTGFALVDAAGVTLRTSEKRIDGFPIIDTDADPESRGFQAAVAVLRALPDEVRAAVDTVSATTRDDVVLVFADSGAEVRWGSAEDSALKARALTELMSAYPPDNVSLYDVSSAENVVVKPR</sequence>
<evidence type="ECO:0000256" key="2">
    <source>
        <dbReference type="ARBA" id="ARBA00022618"/>
    </source>
</evidence>
<dbReference type="Pfam" id="PF03799">
    <property type="entry name" value="FtsQ_DivIB_C"/>
    <property type="match status" value="1"/>
</dbReference>
<keyword evidence="3 7" id="KW-0812">Transmembrane</keyword>
<dbReference type="Pfam" id="PF08478">
    <property type="entry name" value="POTRA_1"/>
    <property type="match status" value="1"/>
</dbReference>
<evidence type="ECO:0000256" key="3">
    <source>
        <dbReference type="ARBA" id="ARBA00022692"/>
    </source>
</evidence>
<feature type="transmembrane region" description="Helical" evidence="7">
    <location>
        <begin position="101"/>
        <end position="119"/>
    </location>
</feature>
<dbReference type="Proteomes" id="UP000662814">
    <property type="component" value="Chromosome"/>
</dbReference>
<dbReference type="InterPro" id="IPR005548">
    <property type="entry name" value="Cell_div_FtsQ/DivIB_C"/>
</dbReference>
<evidence type="ECO:0000313" key="10">
    <source>
        <dbReference type="EMBL" id="QPZ39872.1"/>
    </source>
</evidence>
<name>A0ABX6YNL7_9MICO</name>
<dbReference type="PANTHER" id="PTHR37820">
    <property type="entry name" value="CELL DIVISION PROTEIN DIVIB"/>
    <property type="match status" value="1"/>
</dbReference>
<dbReference type="EMBL" id="CP061169">
    <property type="protein sequence ID" value="QPZ39872.1"/>
    <property type="molecule type" value="Genomic_DNA"/>
</dbReference>
<keyword evidence="5" id="KW-0131">Cell cycle</keyword>
<gene>
    <name evidence="10" type="ORF">HCR76_07555</name>
</gene>
<proteinExistence type="predicted"/>
<organism evidence="10 11">
    <name type="scientific">Paramicrobacterium chengjingii</name>
    <dbReference type="NCBI Taxonomy" id="2769067"/>
    <lineage>
        <taxon>Bacteria</taxon>
        <taxon>Bacillati</taxon>
        <taxon>Actinomycetota</taxon>
        <taxon>Actinomycetes</taxon>
        <taxon>Micrococcales</taxon>
        <taxon>Microbacteriaceae</taxon>
        <taxon>Paramicrobacterium</taxon>
    </lineage>
</organism>
<keyword evidence="2" id="KW-0132">Cell division</keyword>
<dbReference type="InterPro" id="IPR050487">
    <property type="entry name" value="FtsQ_DivIB"/>
</dbReference>
<feature type="domain" description="Cell division protein FtsQ/DivIB C-terminal" evidence="8">
    <location>
        <begin position="197"/>
        <end position="299"/>
    </location>
</feature>
<evidence type="ECO:0000256" key="4">
    <source>
        <dbReference type="ARBA" id="ARBA00022989"/>
    </source>
</evidence>
<evidence type="ECO:0000259" key="9">
    <source>
        <dbReference type="Pfam" id="PF08478"/>
    </source>
</evidence>
<keyword evidence="4 7" id="KW-1133">Transmembrane helix</keyword>
<evidence type="ECO:0000256" key="5">
    <source>
        <dbReference type="ARBA" id="ARBA00023306"/>
    </source>
</evidence>
<dbReference type="InterPro" id="IPR013685">
    <property type="entry name" value="POTRA_FtsQ_type"/>
</dbReference>
<dbReference type="PANTHER" id="PTHR37820:SF1">
    <property type="entry name" value="CELL DIVISION PROTEIN FTSQ"/>
    <property type="match status" value="1"/>
</dbReference>
<keyword evidence="1" id="KW-1003">Cell membrane</keyword>
<evidence type="ECO:0000256" key="6">
    <source>
        <dbReference type="SAM" id="MobiDB-lite"/>
    </source>
</evidence>
<feature type="region of interest" description="Disordered" evidence="6">
    <location>
        <begin position="1"/>
        <end position="62"/>
    </location>
</feature>
<evidence type="ECO:0000256" key="7">
    <source>
        <dbReference type="SAM" id="Phobius"/>
    </source>
</evidence>
<keyword evidence="7" id="KW-0472">Membrane</keyword>
<dbReference type="RefSeq" id="WP_166989672.1">
    <property type="nucleotide sequence ID" value="NZ_CP061169.1"/>
</dbReference>
<feature type="domain" description="POTRA" evidence="9">
    <location>
        <begin position="124"/>
        <end position="191"/>
    </location>
</feature>
<protein>
    <submittedName>
        <fullName evidence="10">FtsQ-type POTRA domain-containing protein</fullName>
    </submittedName>
</protein>
<keyword evidence="11" id="KW-1185">Reference proteome</keyword>
<evidence type="ECO:0000313" key="11">
    <source>
        <dbReference type="Proteomes" id="UP000662814"/>
    </source>
</evidence>
<evidence type="ECO:0000259" key="8">
    <source>
        <dbReference type="Pfam" id="PF03799"/>
    </source>
</evidence>
<dbReference type="Gene3D" id="3.10.20.310">
    <property type="entry name" value="membrane protein fhac"/>
    <property type="match status" value="1"/>
</dbReference>
<reference evidence="10 11" key="1">
    <citation type="submission" date="2020-12" db="EMBL/GenBank/DDBJ databases">
        <title>Microbacterium sp. HY060.</title>
        <authorList>
            <person name="Zhou J."/>
        </authorList>
    </citation>
    <scope>NUCLEOTIDE SEQUENCE [LARGE SCALE GENOMIC DNA]</scope>
    <source>
        <strain evidence="10 11">HY60</strain>
    </source>
</reference>
<evidence type="ECO:0000256" key="1">
    <source>
        <dbReference type="ARBA" id="ARBA00022475"/>
    </source>
</evidence>
<accession>A0ABX6YNL7</accession>